<dbReference type="Proteomes" id="UP001333996">
    <property type="component" value="Unassembled WGS sequence"/>
</dbReference>
<dbReference type="EMBL" id="JAYWVC010000108">
    <property type="protein sequence ID" value="MED7825424.1"/>
    <property type="molecule type" value="Genomic_DNA"/>
</dbReference>
<gene>
    <name evidence="4" type="ORF">VXC91_26410</name>
</gene>
<keyword evidence="2" id="KW-0175">Coiled coil</keyword>
<protein>
    <submittedName>
        <fullName evidence="4">PspA/IM30 family protein</fullName>
    </submittedName>
</protein>
<feature type="coiled-coil region" evidence="2">
    <location>
        <begin position="102"/>
        <end position="129"/>
    </location>
</feature>
<keyword evidence="5" id="KW-1185">Reference proteome</keyword>
<accession>A0ABU7FN93</accession>
<feature type="region of interest" description="Disordered" evidence="3">
    <location>
        <begin position="213"/>
        <end position="260"/>
    </location>
</feature>
<dbReference type="PANTHER" id="PTHR31088">
    <property type="entry name" value="MEMBRANE-ASSOCIATED PROTEIN VIPP1, CHLOROPLASTIC"/>
    <property type="match status" value="1"/>
</dbReference>
<sequence length="260" mass="28300">MSSIARRIANLFRIKANKVLDRAEDPREVLDYSYGQQQELLVRVRRGVADVATSRKRLELQMSTLQQSGDKLQEQAQQALTVGREDLAREALGRRAAVSSQIIELQGQYAALQAQEEKLTLASQRLEAKVDAFRVRKETVKATYTAAEAQTRIGEAVTGIGEEMGDVGMAIQRAQDKTEQLQARAGALDELIASGALEDATLPAGRDDIQAELDKASAGGDVERELARMKAELTAAEPSPALERGEPADADRKPNEEASS</sequence>
<organism evidence="4 5">
    <name type="scientific">Streptomyces chiangmaiensis</name>
    <dbReference type="NCBI Taxonomy" id="766497"/>
    <lineage>
        <taxon>Bacteria</taxon>
        <taxon>Bacillati</taxon>
        <taxon>Actinomycetota</taxon>
        <taxon>Actinomycetes</taxon>
        <taxon>Kitasatosporales</taxon>
        <taxon>Streptomycetaceae</taxon>
        <taxon>Streptomyces</taxon>
    </lineage>
</organism>
<dbReference type="InterPro" id="IPR007157">
    <property type="entry name" value="PspA_VIPP1"/>
</dbReference>
<evidence type="ECO:0000313" key="4">
    <source>
        <dbReference type="EMBL" id="MED7825424.1"/>
    </source>
</evidence>
<evidence type="ECO:0000313" key="5">
    <source>
        <dbReference type="Proteomes" id="UP001333996"/>
    </source>
</evidence>
<dbReference type="RefSeq" id="WP_329509834.1">
    <property type="nucleotide sequence ID" value="NZ_BAAAYZ010000132.1"/>
</dbReference>
<dbReference type="Pfam" id="PF04012">
    <property type="entry name" value="PspA_IM30"/>
    <property type="match status" value="1"/>
</dbReference>
<feature type="compositionally biased region" description="Basic and acidic residues" evidence="3">
    <location>
        <begin position="213"/>
        <end position="231"/>
    </location>
</feature>
<comment type="caution">
    <text evidence="4">The sequence shown here is derived from an EMBL/GenBank/DDBJ whole genome shotgun (WGS) entry which is preliminary data.</text>
</comment>
<proteinExistence type="inferred from homology"/>
<name>A0ABU7FN93_9ACTN</name>
<reference evidence="4" key="1">
    <citation type="submission" date="2024-01" db="EMBL/GenBank/DDBJ databases">
        <title>First draft genome sequence data of TA4-1, the type strain of Gram-positive actinobacterium Streptomyces chiangmaiensis.</title>
        <authorList>
            <person name="Yasawong M."/>
            <person name="Nantapong N."/>
        </authorList>
    </citation>
    <scope>NUCLEOTIDE SEQUENCE</scope>
    <source>
        <strain evidence="4">TA4-1</strain>
    </source>
</reference>
<evidence type="ECO:0000256" key="1">
    <source>
        <dbReference type="ARBA" id="ARBA00043985"/>
    </source>
</evidence>
<comment type="similarity">
    <text evidence="1">Belongs to the PspA/Vipp/IM30 family.</text>
</comment>
<evidence type="ECO:0000256" key="3">
    <source>
        <dbReference type="SAM" id="MobiDB-lite"/>
    </source>
</evidence>
<dbReference type="PANTHER" id="PTHR31088:SF6">
    <property type="entry name" value="PHAGE SHOCK PROTEIN A"/>
    <property type="match status" value="1"/>
</dbReference>
<evidence type="ECO:0000256" key="2">
    <source>
        <dbReference type="SAM" id="Coils"/>
    </source>
</evidence>
<feature type="compositionally biased region" description="Basic and acidic residues" evidence="3">
    <location>
        <begin position="243"/>
        <end position="260"/>
    </location>
</feature>